<protein>
    <submittedName>
        <fullName evidence="1">Uncharacterized protein</fullName>
    </submittedName>
</protein>
<organism evidence="1 2">
    <name type="scientific">Portunus trituberculatus</name>
    <name type="common">Swimming crab</name>
    <name type="synonym">Neptunus trituberculatus</name>
    <dbReference type="NCBI Taxonomy" id="210409"/>
    <lineage>
        <taxon>Eukaryota</taxon>
        <taxon>Metazoa</taxon>
        <taxon>Ecdysozoa</taxon>
        <taxon>Arthropoda</taxon>
        <taxon>Crustacea</taxon>
        <taxon>Multicrustacea</taxon>
        <taxon>Malacostraca</taxon>
        <taxon>Eumalacostraca</taxon>
        <taxon>Eucarida</taxon>
        <taxon>Decapoda</taxon>
        <taxon>Pleocyemata</taxon>
        <taxon>Brachyura</taxon>
        <taxon>Eubrachyura</taxon>
        <taxon>Portunoidea</taxon>
        <taxon>Portunidae</taxon>
        <taxon>Portuninae</taxon>
        <taxon>Portunus</taxon>
    </lineage>
</organism>
<comment type="caution">
    <text evidence="1">The sequence shown here is derived from an EMBL/GenBank/DDBJ whole genome shotgun (WGS) entry which is preliminary data.</text>
</comment>
<accession>A0A5B7FW43</accession>
<reference evidence="1 2" key="1">
    <citation type="submission" date="2019-05" db="EMBL/GenBank/DDBJ databases">
        <title>Another draft genome of Portunus trituberculatus and its Hox gene families provides insights of decapod evolution.</title>
        <authorList>
            <person name="Jeong J.-H."/>
            <person name="Song I."/>
            <person name="Kim S."/>
            <person name="Choi T."/>
            <person name="Kim D."/>
            <person name="Ryu S."/>
            <person name="Kim W."/>
        </authorList>
    </citation>
    <scope>NUCLEOTIDE SEQUENCE [LARGE SCALE GENOMIC DNA]</scope>
    <source>
        <tissue evidence="1">Muscle</tissue>
    </source>
</reference>
<gene>
    <name evidence="1" type="ORF">E2C01_042989</name>
</gene>
<dbReference type="AlphaFoldDB" id="A0A5B7FW43"/>
<name>A0A5B7FW43_PORTR</name>
<keyword evidence="2" id="KW-1185">Reference proteome</keyword>
<dbReference type="Proteomes" id="UP000324222">
    <property type="component" value="Unassembled WGS sequence"/>
</dbReference>
<dbReference type="EMBL" id="VSRR010008724">
    <property type="protein sequence ID" value="MPC49193.1"/>
    <property type="molecule type" value="Genomic_DNA"/>
</dbReference>
<sequence length="121" mass="12832">MEVAEMFRPTRCLCEPTGPLVLSADTPDLHGEEEEAEVEAEAEAEVAVVMVVECFLEGLGDGFEWVKGKPRFLFTLTFEKIHLLSTFPTLPQCGLISRAAVGGAAAAAAQGLGDYSLGMAA</sequence>
<evidence type="ECO:0000313" key="2">
    <source>
        <dbReference type="Proteomes" id="UP000324222"/>
    </source>
</evidence>
<proteinExistence type="predicted"/>
<evidence type="ECO:0000313" key="1">
    <source>
        <dbReference type="EMBL" id="MPC49193.1"/>
    </source>
</evidence>